<keyword evidence="1" id="KW-0732">Signal</keyword>
<sequence>MGTRIIFIFIISVILAGGASLQASAQEKIGGTVEFDRTVYDFGDVLLSDGALKCRFTMKNISSRPVVIYNISTTCGCTDVTWSREPVQPGKTAVISATYTNDEGPYPFDKALTAHISGISRPVVLRIRGTSHQKEEPLEVRFPEHFGKLALKSTELKCGNLEMGGHKSEEVQIANIGSSPMKVTFSGASEGLSLDVEPNPVPAHGTATMHFRVDAVDGIWGKNHYYATPEIDGKPTACRLDIFAFTKANFDNLTKEQRDNGSKPMFRNSTYSFGKVKAGTEVTASWEFTNMGKETFKAYKTDVDAERFTLTPVPEVKANGKGSFSVTLDTAGMPKGETLVIVTLTTNSPVRPIVNLFIAGWIE</sequence>
<gene>
    <name evidence="2" type="ORF">IAC06_02010</name>
</gene>
<accession>A0A9D9ERY5</accession>
<dbReference type="InterPro" id="IPR011467">
    <property type="entry name" value="DUF1573"/>
</dbReference>
<dbReference type="EMBL" id="JADIMI010000017">
    <property type="protein sequence ID" value="MBO8451646.1"/>
    <property type="molecule type" value="Genomic_DNA"/>
</dbReference>
<reference evidence="2" key="1">
    <citation type="submission" date="2020-10" db="EMBL/GenBank/DDBJ databases">
        <authorList>
            <person name="Gilroy R."/>
        </authorList>
    </citation>
    <scope>NUCLEOTIDE SEQUENCE</scope>
    <source>
        <strain evidence="2">B1-20833</strain>
    </source>
</reference>
<dbReference type="Pfam" id="PF07610">
    <property type="entry name" value="DUF1573"/>
    <property type="match status" value="1"/>
</dbReference>
<dbReference type="PANTHER" id="PTHR37833:SF1">
    <property type="entry name" value="SIGNAL PEPTIDE PROTEIN"/>
    <property type="match status" value="1"/>
</dbReference>
<protein>
    <submittedName>
        <fullName evidence="2">DUF1573 domain-containing protein</fullName>
    </submittedName>
</protein>
<reference evidence="2" key="2">
    <citation type="journal article" date="2021" name="PeerJ">
        <title>Extensive microbial diversity within the chicken gut microbiome revealed by metagenomics and culture.</title>
        <authorList>
            <person name="Gilroy R."/>
            <person name="Ravi A."/>
            <person name="Getino M."/>
            <person name="Pursley I."/>
            <person name="Horton D.L."/>
            <person name="Alikhan N.F."/>
            <person name="Baker D."/>
            <person name="Gharbi K."/>
            <person name="Hall N."/>
            <person name="Watson M."/>
            <person name="Adriaenssens E.M."/>
            <person name="Foster-Nyarko E."/>
            <person name="Jarju S."/>
            <person name="Secka A."/>
            <person name="Antonio M."/>
            <person name="Oren A."/>
            <person name="Chaudhuri R.R."/>
            <person name="La Ragione R."/>
            <person name="Hildebrand F."/>
            <person name="Pallen M.J."/>
        </authorList>
    </citation>
    <scope>NUCLEOTIDE SEQUENCE</scope>
    <source>
        <strain evidence="2">B1-20833</strain>
    </source>
</reference>
<feature type="chain" id="PRO_5038476097" evidence="1">
    <location>
        <begin position="26"/>
        <end position="363"/>
    </location>
</feature>
<dbReference type="AlphaFoldDB" id="A0A9D9ERY5"/>
<dbReference type="PANTHER" id="PTHR37833">
    <property type="entry name" value="LIPOPROTEIN-RELATED"/>
    <property type="match status" value="1"/>
</dbReference>
<dbReference type="Gene3D" id="2.60.40.10">
    <property type="entry name" value="Immunoglobulins"/>
    <property type="match status" value="2"/>
</dbReference>
<evidence type="ECO:0000313" key="2">
    <source>
        <dbReference type="EMBL" id="MBO8451646.1"/>
    </source>
</evidence>
<organism evidence="2 3">
    <name type="scientific">Candidatus Cryptobacteroides intestinavium</name>
    <dbReference type="NCBI Taxonomy" id="2840766"/>
    <lineage>
        <taxon>Bacteria</taxon>
        <taxon>Pseudomonadati</taxon>
        <taxon>Bacteroidota</taxon>
        <taxon>Bacteroidia</taxon>
        <taxon>Bacteroidales</taxon>
        <taxon>Candidatus Cryptobacteroides</taxon>
    </lineage>
</organism>
<evidence type="ECO:0000313" key="3">
    <source>
        <dbReference type="Proteomes" id="UP000823661"/>
    </source>
</evidence>
<dbReference type="Proteomes" id="UP000823661">
    <property type="component" value="Unassembled WGS sequence"/>
</dbReference>
<dbReference type="InterPro" id="IPR013783">
    <property type="entry name" value="Ig-like_fold"/>
</dbReference>
<feature type="signal peptide" evidence="1">
    <location>
        <begin position="1"/>
        <end position="25"/>
    </location>
</feature>
<comment type="caution">
    <text evidence="2">The sequence shown here is derived from an EMBL/GenBank/DDBJ whole genome shotgun (WGS) entry which is preliminary data.</text>
</comment>
<name>A0A9D9ERY5_9BACT</name>
<proteinExistence type="predicted"/>
<evidence type="ECO:0000256" key="1">
    <source>
        <dbReference type="SAM" id="SignalP"/>
    </source>
</evidence>